<evidence type="ECO:0000256" key="1">
    <source>
        <dbReference type="ARBA" id="ARBA00004173"/>
    </source>
</evidence>
<dbReference type="EMBL" id="MG642023">
    <property type="protein sequence ID" value="AWM99560.1"/>
    <property type="molecule type" value="Genomic_DNA"/>
</dbReference>
<keyword evidence="4 7" id="KW-0496">Mitochondrion</keyword>
<reference evidence="7" key="1">
    <citation type="submission" date="2017-12" db="EMBL/GenBank/DDBJ databases">
        <title>The complete mitochondrial genome of the lichenized fungus Parmotrema diffractaicum.</title>
        <authorList>
            <person name="Turbek S.P."/>
            <person name="Keepers K.G."/>
            <person name="Pogoda C.S."/>
            <person name="Tripp E.A."/>
            <person name="Lendemer J.C."/>
            <person name="Kane N.C."/>
        </authorList>
    </citation>
    <scope>NUCLEOTIDE SEQUENCE</scope>
</reference>
<dbReference type="InterPro" id="IPR007980">
    <property type="entry name" value="Ribosomal_uS3m_fun"/>
</dbReference>
<evidence type="ECO:0000256" key="5">
    <source>
        <dbReference type="ARBA" id="ARBA00023274"/>
    </source>
</evidence>
<dbReference type="GO" id="GO:0003735">
    <property type="term" value="F:structural constituent of ribosome"/>
    <property type="evidence" value="ECO:0007669"/>
    <property type="project" value="InterPro"/>
</dbReference>
<comment type="subcellular location">
    <subcellularLocation>
        <location evidence="1">Mitochondrion</location>
    </subcellularLocation>
</comment>
<evidence type="ECO:0000256" key="6">
    <source>
        <dbReference type="ARBA" id="ARBA00035157"/>
    </source>
</evidence>
<protein>
    <recommendedName>
        <fullName evidence="6">Small ribosomal subunit protein uS3m</fullName>
    </recommendedName>
</protein>
<comment type="similarity">
    <text evidence="2">Belongs to the universal ribosomal protein uS3 family.</text>
</comment>
<name>A0A2U8UA88_9LECA</name>
<evidence type="ECO:0000256" key="2">
    <source>
        <dbReference type="ARBA" id="ARBA00010761"/>
    </source>
</evidence>
<dbReference type="GO" id="GO:1990904">
    <property type="term" value="C:ribonucleoprotein complex"/>
    <property type="evidence" value="ECO:0007669"/>
    <property type="project" value="UniProtKB-KW"/>
</dbReference>
<proteinExistence type="inferred from homology"/>
<evidence type="ECO:0000313" key="7">
    <source>
        <dbReference type="EMBL" id="AWM99560.1"/>
    </source>
</evidence>
<geneLocation type="mitochondrion" evidence="7"/>
<sequence length="499" mass="59019">MKNMLYAINNIPKPNFLVYVALKSELSGPDEHVCHNAIDTLNMFNTRLKKHNRQKVNVESNYNYIGKPRHYPPAHNEWFNSIYVYNNKTLKLLPTLDKVTLKLVKSYFNFYSRKLEKKINARRSRVRGRRLSINRILISRAELKHTNDKVVVTIYVYNRQVKYYFNKMIRVAINDLVKDSTVTKKRLKIQSRVKKQKKLALKSLGLSSYISSCHEKNDKIKQPNSKFKKYETSYLKHYVIRSLRKEMLEIYFSQLISFNESKFEKKYLLPLTSLVTRVYNKKVEFNLVNLKYLYLNSYIFSDTLVTKLKNRKNKLLRVLRTSLLMFKLPSIDRFALYEEIYNRKRKLQNLKVNNTMANFISLKSNIKSQFRDLLEGLFLNLDPKNSICKLKDFKLHFPQNLMYRNYPLFILNTILKSIKNKSVSGIRLEAAGRLTKRNRADRSLFKLRYKGNIRNMDSSYKGLSAVLLRGYAKSNLQHTKLKSRIRIGSYGLKAWVSSS</sequence>
<accession>A0A2U8UA88</accession>
<dbReference type="GO" id="GO:0006412">
    <property type="term" value="P:translation"/>
    <property type="evidence" value="ECO:0007669"/>
    <property type="project" value="InterPro"/>
</dbReference>
<dbReference type="Pfam" id="PF05316">
    <property type="entry name" value="VAR1"/>
    <property type="match status" value="1"/>
</dbReference>
<keyword evidence="5" id="KW-0687">Ribonucleoprotein</keyword>
<dbReference type="GO" id="GO:0005739">
    <property type="term" value="C:mitochondrion"/>
    <property type="evidence" value="ECO:0007669"/>
    <property type="project" value="UniProtKB-SubCell"/>
</dbReference>
<dbReference type="AlphaFoldDB" id="A0A2U8UA88"/>
<evidence type="ECO:0000256" key="4">
    <source>
        <dbReference type="ARBA" id="ARBA00023128"/>
    </source>
</evidence>
<keyword evidence="3 7" id="KW-0689">Ribosomal protein</keyword>
<organism evidence="7">
    <name type="scientific">Parmotrema diffractaicum</name>
    <dbReference type="NCBI Taxonomy" id="2094712"/>
    <lineage>
        <taxon>Eukaryota</taxon>
        <taxon>Fungi</taxon>
        <taxon>Dikarya</taxon>
        <taxon>Ascomycota</taxon>
        <taxon>Pezizomycotina</taxon>
        <taxon>Lecanoromycetes</taxon>
        <taxon>OSLEUM clade</taxon>
        <taxon>Lecanoromycetidae</taxon>
        <taxon>Lecanorales</taxon>
        <taxon>Lecanorineae</taxon>
        <taxon>Parmeliaceae</taxon>
        <taxon>Parmotrema</taxon>
    </lineage>
</organism>
<gene>
    <name evidence="7" type="primary">rps3</name>
</gene>
<dbReference type="GO" id="GO:0005840">
    <property type="term" value="C:ribosome"/>
    <property type="evidence" value="ECO:0007669"/>
    <property type="project" value="UniProtKB-KW"/>
</dbReference>
<evidence type="ECO:0000256" key="3">
    <source>
        <dbReference type="ARBA" id="ARBA00022980"/>
    </source>
</evidence>